<dbReference type="Pfam" id="PF13560">
    <property type="entry name" value="HTH_31"/>
    <property type="match status" value="1"/>
</dbReference>
<dbReference type="SMART" id="SM00530">
    <property type="entry name" value="HTH_XRE"/>
    <property type="match status" value="1"/>
</dbReference>
<name>A0ABY4L7J3_THEAE</name>
<gene>
    <name evidence="2" type="ORF">FOF52_15810</name>
</gene>
<dbReference type="Gene3D" id="1.10.260.40">
    <property type="entry name" value="lambda repressor-like DNA-binding domains"/>
    <property type="match status" value="1"/>
</dbReference>
<dbReference type="Pfam" id="PF19054">
    <property type="entry name" value="DUF5753"/>
    <property type="match status" value="1"/>
</dbReference>
<dbReference type="InterPro" id="IPR043917">
    <property type="entry name" value="DUF5753"/>
</dbReference>
<dbReference type="InterPro" id="IPR010982">
    <property type="entry name" value="Lambda_DNA-bd_dom_sf"/>
</dbReference>
<dbReference type="Proteomes" id="UP000832041">
    <property type="component" value="Chromosome"/>
</dbReference>
<sequence>MAGSPTVRRKRLSRRLRELREERGLTSEEVTKRAGFSRGKLTRMERDEWTRPNPADIEKLLTIYKVTDPDEREALLTLARQARQRGWWVSYSDALGRGAYVGLETEATRIRTVELMLVPGLLQTEDYIRAVLRGDDVTDPDEVDRRVEARLLRQQILTRADAPTLHAVIDESVLRKITPELRGQLQRLLDLQEPHRLQVVPDRIGPHAAMTGAFTILEFTEDPTVVYVETTDTSLLLEEPAEIRQHEDRFDRLCAVALSPAESRGFIQHLLDSM</sequence>
<reference evidence="2 3" key="1">
    <citation type="submission" date="2020-04" db="EMBL/GenBank/DDBJ databases">
        <title>Thermobifida alba genome sequencing and assembly.</title>
        <authorList>
            <person name="Luzics S."/>
            <person name="Horvath B."/>
            <person name="Nagy I."/>
            <person name="Toth A."/>
            <person name="Nagy I."/>
            <person name="Kukolya J."/>
        </authorList>
    </citation>
    <scope>NUCLEOTIDE SEQUENCE [LARGE SCALE GENOMIC DNA]</scope>
    <source>
        <strain evidence="2 3">DSM 43795</strain>
    </source>
</reference>
<accession>A0ABY4L7J3</accession>
<evidence type="ECO:0000313" key="3">
    <source>
        <dbReference type="Proteomes" id="UP000832041"/>
    </source>
</evidence>
<dbReference type="PROSITE" id="PS50943">
    <property type="entry name" value="HTH_CROC1"/>
    <property type="match status" value="1"/>
</dbReference>
<keyword evidence="3" id="KW-1185">Reference proteome</keyword>
<dbReference type="EMBL" id="CP051627">
    <property type="protein sequence ID" value="UPT22248.1"/>
    <property type="molecule type" value="Genomic_DNA"/>
</dbReference>
<evidence type="ECO:0000259" key="1">
    <source>
        <dbReference type="PROSITE" id="PS50943"/>
    </source>
</evidence>
<proteinExistence type="predicted"/>
<evidence type="ECO:0000313" key="2">
    <source>
        <dbReference type="EMBL" id="UPT22248.1"/>
    </source>
</evidence>
<dbReference type="SUPFAM" id="SSF47413">
    <property type="entry name" value="lambda repressor-like DNA-binding domains"/>
    <property type="match status" value="1"/>
</dbReference>
<dbReference type="CDD" id="cd00093">
    <property type="entry name" value="HTH_XRE"/>
    <property type="match status" value="1"/>
</dbReference>
<feature type="domain" description="HTH cro/C1-type" evidence="1">
    <location>
        <begin position="16"/>
        <end position="72"/>
    </location>
</feature>
<dbReference type="InterPro" id="IPR001387">
    <property type="entry name" value="Cro/C1-type_HTH"/>
</dbReference>
<protein>
    <submittedName>
        <fullName evidence="2">Helix-turn-helix domain-containing protein</fullName>
    </submittedName>
</protein>
<organism evidence="2 3">
    <name type="scientific">Thermobifida alba</name>
    <name type="common">Thermomonospora alba</name>
    <dbReference type="NCBI Taxonomy" id="53522"/>
    <lineage>
        <taxon>Bacteria</taxon>
        <taxon>Bacillati</taxon>
        <taxon>Actinomycetota</taxon>
        <taxon>Actinomycetes</taxon>
        <taxon>Streptosporangiales</taxon>
        <taxon>Nocardiopsidaceae</taxon>
        <taxon>Thermobifida</taxon>
    </lineage>
</organism>